<dbReference type="AlphaFoldDB" id="A0A2U8DXB2"/>
<dbReference type="InterPro" id="IPR050340">
    <property type="entry name" value="Cytosolic_Fe-S_CAF"/>
</dbReference>
<dbReference type="PROSITE" id="PS51379">
    <property type="entry name" value="4FE4S_FER_2"/>
    <property type="match status" value="1"/>
</dbReference>
<keyword evidence="2" id="KW-0408">Iron</keyword>
<gene>
    <name evidence="5" type="ORF">B9W14_24045</name>
</gene>
<dbReference type="EMBL" id="CP020953">
    <property type="protein sequence ID" value="AWI07407.1"/>
    <property type="molecule type" value="Genomic_DNA"/>
</dbReference>
<feature type="domain" description="4Fe-4S ferredoxin-type" evidence="4">
    <location>
        <begin position="110"/>
        <end position="140"/>
    </location>
</feature>
<dbReference type="Gene3D" id="3.40.950.10">
    <property type="entry name" value="Fe-only Hydrogenase (Larger Subunit), Chain L, domain 3"/>
    <property type="match status" value="1"/>
</dbReference>
<evidence type="ECO:0000313" key="6">
    <source>
        <dbReference type="Proteomes" id="UP000244910"/>
    </source>
</evidence>
<dbReference type="Proteomes" id="UP000244910">
    <property type="component" value="Chromosome"/>
</dbReference>
<name>A0A2U8DXB2_9CLOT</name>
<dbReference type="Gene3D" id="3.30.70.20">
    <property type="match status" value="1"/>
</dbReference>
<dbReference type="KEGG" id="cdrk:B9W14_24045"/>
<protein>
    <submittedName>
        <fullName evidence="5">Iron hydrogenase</fullName>
    </submittedName>
</protein>
<dbReference type="RefSeq" id="WP_032078394.1">
    <property type="nucleotide sequence ID" value="NZ_CP020953.1"/>
</dbReference>
<evidence type="ECO:0000256" key="1">
    <source>
        <dbReference type="ARBA" id="ARBA00022723"/>
    </source>
</evidence>
<dbReference type="InterPro" id="IPR017900">
    <property type="entry name" value="4Fe4S_Fe_S_CS"/>
</dbReference>
<dbReference type="PROSITE" id="PS00198">
    <property type="entry name" value="4FE4S_FER_1"/>
    <property type="match status" value="1"/>
</dbReference>
<evidence type="ECO:0000259" key="4">
    <source>
        <dbReference type="PROSITE" id="PS51379"/>
    </source>
</evidence>
<dbReference type="Pfam" id="PF02906">
    <property type="entry name" value="Fe_hyd_lg_C"/>
    <property type="match status" value="1"/>
</dbReference>
<keyword evidence="3" id="KW-0411">Iron-sulfur</keyword>
<dbReference type="OrthoDB" id="9798098at2"/>
<dbReference type="SUPFAM" id="SSF53920">
    <property type="entry name" value="Fe-only hydrogenase"/>
    <property type="match status" value="1"/>
</dbReference>
<dbReference type="SUPFAM" id="SSF54862">
    <property type="entry name" value="4Fe-4S ferredoxins"/>
    <property type="match status" value="1"/>
</dbReference>
<proteinExistence type="predicted"/>
<dbReference type="GO" id="GO:0051536">
    <property type="term" value="F:iron-sulfur cluster binding"/>
    <property type="evidence" value="ECO:0007669"/>
    <property type="project" value="UniProtKB-KW"/>
</dbReference>
<dbReference type="InterPro" id="IPR009016">
    <property type="entry name" value="Fe_hydrogenase"/>
</dbReference>
<dbReference type="Pfam" id="PF00037">
    <property type="entry name" value="Fer4"/>
    <property type="match status" value="1"/>
</dbReference>
<dbReference type="InterPro" id="IPR017896">
    <property type="entry name" value="4Fe4S_Fe-S-bd"/>
</dbReference>
<dbReference type="InterPro" id="IPR004108">
    <property type="entry name" value="Fe_hydrogenase_lsu_C"/>
</dbReference>
<reference evidence="6" key="1">
    <citation type="submission" date="2017-04" db="EMBL/GenBank/DDBJ databases">
        <authorList>
            <person name="Song Y."/>
            <person name="Cho B.-K."/>
        </authorList>
    </citation>
    <scope>NUCLEOTIDE SEQUENCE [LARGE SCALE GENOMIC DNA]</scope>
    <source>
        <strain evidence="6">SL1</strain>
    </source>
</reference>
<accession>A0A2U8DXB2</accession>
<evidence type="ECO:0000256" key="2">
    <source>
        <dbReference type="ARBA" id="ARBA00023004"/>
    </source>
</evidence>
<keyword evidence="1" id="KW-0479">Metal-binding</keyword>
<organism evidence="5 6">
    <name type="scientific">Clostridium drakei</name>
    <dbReference type="NCBI Taxonomy" id="332101"/>
    <lineage>
        <taxon>Bacteria</taxon>
        <taxon>Bacillati</taxon>
        <taxon>Bacillota</taxon>
        <taxon>Clostridia</taxon>
        <taxon>Eubacteriales</taxon>
        <taxon>Clostridiaceae</taxon>
        <taxon>Clostridium</taxon>
    </lineage>
</organism>
<keyword evidence="6" id="KW-1185">Reference proteome</keyword>
<evidence type="ECO:0000313" key="5">
    <source>
        <dbReference type="EMBL" id="AWI07407.1"/>
    </source>
</evidence>
<dbReference type="GO" id="GO:0046872">
    <property type="term" value="F:metal ion binding"/>
    <property type="evidence" value="ECO:0007669"/>
    <property type="project" value="UniProtKB-KW"/>
</dbReference>
<sequence length="449" mass="49534">MKAKYSNLFKTIVNTYYDDTFEEKVKELLSEEEIDKEELCKVISSLCGTSVSYSADFISDLKKAIVSYEISHKVVNKIKHCSMDCVKTSEKPLCQASCPFNAIFVDKESKSTYIDKDRCTDCGFCVEACPTGGILDKVEFIPLINLLKSDSPVIAAVAPAISGQFGENVTINQLRAAFKKIGFTDMIEVAFFADMLTLKEAVEFNHHVKNEKDLMITSCCCPMWVGMLKRVYSSLVKHVSPSVSPMIASGRVLKKLNSNCKVVFIGPCIAKKAEAKEKDLLGDIDFVLTFAEVKDIFEALNIDPSTMEEDLSSEYASKGGRLYARTGGVSIAVSDATERLFPEKYKLFKSVQSNGVRECKDMLQKAQSGQINANFIEGMGCIGGCVGGPKAIIPKDKGTEHVNSFAENSAIKVAVDSSCMKDILRKIGIDSAEDFKSKNKIEIFERNFD</sequence>
<dbReference type="PANTHER" id="PTHR11615">
    <property type="entry name" value="NITRATE, FORMATE, IRON DEHYDROGENASE"/>
    <property type="match status" value="1"/>
</dbReference>
<evidence type="ECO:0000256" key="3">
    <source>
        <dbReference type="ARBA" id="ARBA00023014"/>
    </source>
</evidence>